<dbReference type="STRING" id="519472.BHY08_05595"/>
<evidence type="ECO:0000256" key="1">
    <source>
        <dbReference type="SAM" id="Phobius"/>
    </source>
</evidence>
<keyword evidence="1" id="KW-0472">Membrane</keyword>
<reference evidence="2 3" key="1">
    <citation type="submission" date="2016-09" db="EMBL/GenBank/DDBJ databases">
        <title>Vagococcus teuberi sp. nov., isolated from the Malian artisanal sour milk fene.</title>
        <authorList>
            <person name="Wullschleger S."/>
            <person name="Seifert C."/>
            <person name="Baumgartner S."/>
            <person name="Lacroix C."/>
            <person name="Bonfoh B."/>
            <person name="Stevens M.J."/>
            <person name="Meile L."/>
        </authorList>
    </citation>
    <scope>NUCLEOTIDE SEQUENCE [LARGE SCALE GENOMIC DNA]</scope>
    <source>
        <strain evidence="2 3">DSM 21459</strain>
    </source>
</reference>
<keyword evidence="1" id="KW-0812">Transmembrane</keyword>
<dbReference type="RefSeq" id="WP_071456941.1">
    <property type="nucleotide sequence ID" value="NZ_CP017267.1"/>
</dbReference>
<keyword evidence="3" id="KW-1185">Reference proteome</keyword>
<accession>A0A1J0A5Y6</accession>
<evidence type="ECO:0000313" key="2">
    <source>
        <dbReference type="EMBL" id="APB31347.1"/>
    </source>
</evidence>
<gene>
    <name evidence="2" type="ORF">BHY08_05595</name>
</gene>
<feature type="transmembrane region" description="Helical" evidence="1">
    <location>
        <begin position="6"/>
        <end position="26"/>
    </location>
</feature>
<dbReference type="Proteomes" id="UP000191200">
    <property type="component" value="Chromosome"/>
</dbReference>
<protein>
    <submittedName>
        <fullName evidence="2">Uncharacterized protein</fullName>
    </submittedName>
</protein>
<organism evidence="2 3">
    <name type="scientific">Vagococcus teuberi</name>
    <dbReference type="NCBI Taxonomy" id="519472"/>
    <lineage>
        <taxon>Bacteria</taxon>
        <taxon>Bacillati</taxon>
        <taxon>Bacillota</taxon>
        <taxon>Bacilli</taxon>
        <taxon>Lactobacillales</taxon>
        <taxon>Enterococcaceae</taxon>
        <taxon>Vagococcus</taxon>
    </lineage>
</organism>
<keyword evidence="1" id="KW-1133">Transmembrane helix</keyword>
<name>A0A1J0A5Y6_9ENTE</name>
<evidence type="ECO:0000313" key="3">
    <source>
        <dbReference type="Proteomes" id="UP000191200"/>
    </source>
</evidence>
<dbReference type="AlphaFoldDB" id="A0A1J0A5Y6"/>
<sequence>MDLNLFMTWIIGIGIIASVIFTGIQLQQNKKNDYKKIVSKNVFVWVAEFRELMTQFLLEYNGTNDKNELKNLLFEIKLNCSNNNPDQVDLINLLTLAIEFDEYHDKISDDIIRQTDVVLDNATRLFALEYGVTEQELQMNHQKIYDSYSPLTIRYIKKEKIKDIKKKPTSTKQ</sequence>
<dbReference type="EMBL" id="CP017267">
    <property type="protein sequence ID" value="APB31347.1"/>
    <property type="molecule type" value="Genomic_DNA"/>
</dbReference>
<dbReference type="KEGG" id="vte:BHY08_05595"/>
<proteinExistence type="predicted"/>